<dbReference type="EMBL" id="JBJUIK010000013">
    <property type="protein sequence ID" value="KAL3505947.1"/>
    <property type="molecule type" value="Genomic_DNA"/>
</dbReference>
<dbReference type="Proteomes" id="UP001630127">
    <property type="component" value="Unassembled WGS sequence"/>
</dbReference>
<dbReference type="Pfam" id="PF14368">
    <property type="entry name" value="LTP_2"/>
    <property type="match status" value="1"/>
</dbReference>
<evidence type="ECO:0000256" key="6">
    <source>
        <dbReference type="ARBA" id="ARBA00023157"/>
    </source>
</evidence>
<feature type="signal peptide" evidence="10">
    <location>
        <begin position="1"/>
        <end position="23"/>
    </location>
</feature>
<evidence type="ECO:0000313" key="12">
    <source>
        <dbReference type="EMBL" id="KAL3505947.1"/>
    </source>
</evidence>
<name>A0ABD2YEX7_9GENT</name>
<sequence length="207" mass="20952">MACERLILPLSIALVLLSLPLYGQINMPCTTSMLTSFTPCMNFITNSSADGTSPTSDCCSLLKSFMINGTDCLCQIATGGVPFNIPISRSLALSLPRACNMPGVPLQCKASAAPIPAPGPPANGPGVSPADTLSPEASNVPVAGSPTLAPEADTTPALTPPSSTTNSGFPNGNSGNRQSVTPSAASAQSFSPLLLLAVFGAIALKNY</sequence>
<keyword evidence="7" id="KW-0325">Glycoprotein</keyword>
<feature type="compositionally biased region" description="Polar residues" evidence="9">
    <location>
        <begin position="168"/>
        <end position="183"/>
    </location>
</feature>
<keyword evidence="4" id="KW-0472">Membrane</keyword>
<evidence type="ECO:0000256" key="10">
    <source>
        <dbReference type="SAM" id="SignalP"/>
    </source>
</evidence>
<keyword evidence="8" id="KW-0449">Lipoprotein</keyword>
<evidence type="ECO:0000256" key="9">
    <source>
        <dbReference type="SAM" id="MobiDB-lite"/>
    </source>
</evidence>
<comment type="subcellular location">
    <subcellularLocation>
        <location evidence="1">Cell membrane</location>
        <topology evidence="1">Lipid-anchor</topology>
        <topology evidence="1">GPI-anchor</topology>
    </subcellularLocation>
</comment>
<evidence type="ECO:0000256" key="4">
    <source>
        <dbReference type="ARBA" id="ARBA00022622"/>
    </source>
</evidence>
<evidence type="ECO:0000313" key="13">
    <source>
        <dbReference type="Proteomes" id="UP001630127"/>
    </source>
</evidence>
<dbReference type="CDD" id="cd00010">
    <property type="entry name" value="AAI_LTSS"/>
    <property type="match status" value="1"/>
</dbReference>
<protein>
    <recommendedName>
        <fullName evidence="11">Bifunctional inhibitor/plant lipid transfer protein/seed storage helical domain-containing protein</fullName>
    </recommendedName>
</protein>
<feature type="domain" description="Bifunctional inhibitor/plant lipid transfer protein/seed storage helical" evidence="11">
    <location>
        <begin position="29"/>
        <end position="108"/>
    </location>
</feature>
<proteinExistence type="inferred from homology"/>
<keyword evidence="13" id="KW-1185">Reference proteome</keyword>
<feature type="chain" id="PRO_5044770398" description="Bifunctional inhibitor/plant lipid transfer protein/seed storage helical domain-containing protein" evidence="10">
    <location>
        <begin position="24"/>
        <end position="207"/>
    </location>
</feature>
<evidence type="ECO:0000256" key="2">
    <source>
        <dbReference type="ARBA" id="ARBA00009748"/>
    </source>
</evidence>
<dbReference type="Gene3D" id="1.10.110.10">
    <property type="entry name" value="Plant lipid-transfer and hydrophobic proteins"/>
    <property type="match status" value="1"/>
</dbReference>
<reference evidence="12 13" key="1">
    <citation type="submission" date="2024-11" db="EMBL/GenBank/DDBJ databases">
        <title>A near-complete genome assembly of Cinchona calisaya.</title>
        <authorList>
            <person name="Lian D.C."/>
            <person name="Zhao X.W."/>
            <person name="Wei L."/>
        </authorList>
    </citation>
    <scope>NUCLEOTIDE SEQUENCE [LARGE SCALE GENOMIC DNA]</scope>
    <source>
        <tissue evidence="12">Nenye</tissue>
    </source>
</reference>
<keyword evidence="6" id="KW-1015">Disulfide bond</keyword>
<dbReference type="AlphaFoldDB" id="A0ABD2YEX7"/>
<organism evidence="12 13">
    <name type="scientific">Cinchona calisaya</name>
    <dbReference type="NCBI Taxonomy" id="153742"/>
    <lineage>
        <taxon>Eukaryota</taxon>
        <taxon>Viridiplantae</taxon>
        <taxon>Streptophyta</taxon>
        <taxon>Embryophyta</taxon>
        <taxon>Tracheophyta</taxon>
        <taxon>Spermatophyta</taxon>
        <taxon>Magnoliopsida</taxon>
        <taxon>eudicotyledons</taxon>
        <taxon>Gunneridae</taxon>
        <taxon>Pentapetalae</taxon>
        <taxon>asterids</taxon>
        <taxon>lamiids</taxon>
        <taxon>Gentianales</taxon>
        <taxon>Rubiaceae</taxon>
        <taxon>Cinchonoideae</taxon>
        <taxon>Cinchoneae</taxon>
        <taxon>Cinchona</taxon>
    </lineage>
</organism>
<evidence type="ECO:0000256" key="7">
    <source>
        <dbReference type="ARBA" id="ARBA00023180"/>
    </source>
</evidence>
<comment type="caution">
    <text evidence="12">The sequence shown here is derived from an EMBL/GenBank/DDBJ whole genome shotgun (WGS) entry which is preliminary data.</text>
</comment>
<dbReference type="GO" id="GO:0098552">
    <property type="term" value="C:side of membrane"/>
    <property type="evidence" value="ECO:0007669"/>
    <property type="project" value="UniProtKB-KW"/>
</dbReference>
<dbReference type="InterPro" id="IPR036312">
    <property type="entry name" value="Bifun_inhib/LTP/seed_sf"/>
</dbReference>
<gene>
    <name evidence="12" type="ORF">ACH5RR_031329</name>
</gene>
<comment type="similarity">
    <text evidence="2">Belongs to the plant LTP family.</text>
</comment>
<evidence type="ECO:0000256" key="3">
    <source>
        <dbReference type="ARBA" id="ARBA00022475"/>
    </source>
</evidence>
<accession>A0ABD2YEX7</accession>
<dbReference type="InterPro" id="IPR016140">
    <property type="entry name" value="Bifunc_inhib/LTP/seed_store"/>
</dbReference>
<evidence type="ECO:0000256" key="1">
    <source>
        <dbReference type="ARBA" id="ARBA00004609"/>
    </source>
</evidence>
<feature type="region of interest" description="Disordered" evidence="9">
    <location>
        <begin position="117"/>
        <end position="183"/>
    </location>
</feature>
<dbReference type="InterPro" id="IPR043325">
    <property type="entry name" value="LTSS"/>
</dbReference>
<keyword evidence="4" id="KW-0336">GPI-anchor</keyword>
<keyword evidence="3" id="KW-1003">Cell membrane</keyword>
<feature type="compositionally biased region" description="Low complexity" evidence="9">
    <location>
        <begin position="154"/>
        <end position="167"/>
    </location>
</feature>
<dbReference type="SMART" id="SM00499">
    <property type="entry name" value="AAI"/>
    <property type="match status" value="1"/>
</dbReference>
<keyword evidence="5 10" id="KW-0732">Signal</keyword>
<evidence type="ECO:0000259" key="11">
    <source>
        <dbReference type="SMART" id="SM00499"/>
    </source>
</evidence>
<evidence type="ECO:0000256" key="8">
    <source>
        <dbReference type="ARBA" id="ARBA00023288"/>
    </source>
</evidence>
<evidence type="ECO:0000256" key="5">
    <source>
        <dbReference type="ARBA" id="ARBA00022729"/>
    </source>
</evidence>
<dbReference type="GO" id="GO:0005886">
    <property type="term" value="C:plasma membrane"/>
    <property type="evidence" value="ECO:0007669"/>
    <property type="project" value="UniProtKB-SubCell"/>
</dbReference>
<dbReference type="PANTHER" id="PTHR33044">
    <property type="entry name" value="BIFUNCTIONAL INHIBITOR/LIPID-TRANSFER PROTEIN/SEED STORAGE 2S ALBUMIN SUPERFAMILY PROTEIN-RELATED"/>
    <property type="match status" value="1"/>
</dbReference>
<dbReference type="SUPFAM" id="SSF47699">
    <property type="entry name" value="Bifunctional inhibitor/lipid-transfer protein/seed storage 2S albumin"/>
    <property type="match status" value="1"/>
</dbReference>